<dbReference type="Pfam" id="PF00682">
    <property type="entry name" value="HMGL-like"/>
    <property type="match status" value="1"/>
</dbReference>
<dbReference type="PROSITE" id="PS50991">
    <property type="entry name" value="PYR_CT"/>
    <property type="match status" value="1"/>
</dbReference>
<dbReference type="EMBL" id="SLYC01000008">
    <property type="protein sequence ID" value="TCQ03744.1"/>
    <property type="molecule type" value="Genomic_DNA"/>
</dbReference>
<dbReference type="NCBIfam" id="TIGR02660">
    <property type="entry name" value="nifV_homocitr"/>
    <property type="match status" value="1"/>
</dbReference>
<dbReference type="Gene3D" id="3.20.20.70">
    <property type="entry name" value="Aldolase class I"/>
    <property type="match status" value="1"/>
</dbReference>
<evidence type="ECO:0000256" key="2">
    <source>
        <dbReference type="RuleBase" id="RU003523"/>
    </source>
</evidence>
<keyword evidence="5" id="KW-1185">Reference proteome</keyword>
<sequence length="371" mass="41526">MQKTKLLDTTLRDGEQTAGVVFSKGEKIYIAQMLNEVGIEQIEVGIPAMGNEEKDTIKEIVKKNLSASLIGWNRGKIEDIQHSIDCGLNAVAISIPTSDIHIKHKLKSNREKVIHMMITVLEYSKKEGLYVSINAEDASRTDDLFLLEFFKVAEQLGANRVRISDTLGILNPIDTFNKVKYFKENLNIEVEVHAHNDLGMATANAIAGAMAGADYLSVTVNGLGERAGNAALEEVIMALKYSVGVDTDYDMRRCKELCEYVAMASNRYIPDWKAITGEKIFWHESGIHVDGILKNPLTYEFMNFEDLGLKRGIILGKHTGTSAIKYKLQELTNEVVDDISLRKVLELLKSKAIFLKRALSDEELLDIYQKL</sequence>
<dbReference type="InterPro" id="IPR013477">
    <property type="entry name" value="NifV/FrbC"/>
</dbReference>
<dbReference type="InterPro" id="IPR000891">
    <property type="entry name" value="PYR_CT"/>
</dbReference>
<evidence type="ECO:0000259" key="3">
    <source>
        <dbReference type="PROSITE" id="PS50991"/>
    </source>
</evidence>
<dbReference type="GO" id="GO:0046912">
    <property type="term" value="F:acyltransferase activity, acyl groups converted into alkyl on transfer"/>
    <property type="evidence" value="ECO:0007669"/>
    <property type="project" value="InterPro"/>
</dbReference>
<dbReference type="PROSITE" id="PS00815">
    <property type="entry name" value="AIPM_HOMOCIT_SYNTH_1"/>
    <property type="match status" value="1"/>
</dbReference>
<organism evidence="4 5">
    <name type="scientific">Serpentinicella alkaliphila</name>
    <dbReference type="NCBI Taxonomy" id="1734049"/>
    <lineage>
        <taxon>Bacteria</taxon>
        <taxon>Bacillati</taxon>
        <taxon>Bacillota</taxon>
        <taxon>Clostridia</taxon>
        <taxon>Peptostreptococcales</taxon>
        <taxon>Natronincolaceae</taxon>
        <taxon>Serpentinicella</taxon>
    </lineage>
</organism>
<comment type="similarity">
    <text evidence="2">Belongs to the alpha-IPM synthase/homocitrate synthase family.</text>
</comment>
<evidence type="ECO:0000313" key="5">
    <source>
        <dbReference type="Proteomes" id="UP000295504"/>
    </source>
</evidence>
<dbReference type="PROSITE" id="PS00816">
    <property type="entry name" value="AIPM_HOMOCIT_SYNTH_2"/>
    <property type="match status" value="1"/>
</dbReference>
<proteinExistence type="inferred from homology"/>
<dbReference type="GO" id="GO:0019752">
    <property type="term" value="P:carboxylic acid metabolic process"/>
    <property type="evidence" value="ECO:0007669"/>
    <property type="project" value="InterPro"/>
</dbReference>
<reference evidence="4 5" key="1">
    <citation type="submission" date="2019-03" db="EMBL/GenBank/DDBJ databases">
        <title>Genomic Encyclopedia of Type Strains, Phase IV (KMG-IV): sequencing the most valuable type-strain genomes for metagenomic binning, comparative biology and taxonomic classification.</title>
        <authorList>
            <person name="Goeker M."/>
        </authorList>
    </citation>
    <scope>NUCLEOTIDE SEQUENCE [LARGE SCALE GENOMIC DNA]</scope>
    <source>
        <strain evidence="4 5">DSM 100013</strain>
    </source>
</reference>
<dbReference type="Proteomes" id="UP000295504">
    <property type="component" value="Unassembled WGS sequence"/>
</dbReference>
<protein>
    <submittedName>
        <fullName evidence="4">Homocitrate synthase NifV</fullName>
    </submittedName>
</protein>
<dbReference type="OrthoDB" id="9804858at2"/>
<dbReference type="PANTHER" id="PTHR42880">
    <property type="entry name" value="HOMOCITRATE SYNTHASE"/>
    <property type="match status" value="1"/>
</dbReference>
<evidence type="ECO:0000313" key="4">
    <source>
        <dbReference type="EMBL" id="TCQ03744.1"/>
    </source>
</evidence>
<gene>
    <name evidence="4" type="ORF">EDD79_100861</name>
</gene>
<dbReference type="CDD" id="cd07939">
    <property type="entry name" value="DRE_TIM_NifV"/>
    <property type="match status" value="1"/>
</dbReference>
<accession>A0A4V2T439</accession>
<feature type="domain" description="Pyruvate carboxyltransferase" evidence="3">
    <location>
        <begin position="4"/>
        <end position="255"/>
    </location>
</feature>
<name>A0A4V2T439_9FIRM</name>
<dbReference type="Pfam" id="PF22617">
    <property type="entry name" value="HCS_D2"/>
    <property type="match status" value="1"/>
</dbReference>
<dbReference type="SUPFAM" id="SSF51569">
    <property type="entry name" value="Aldolase"/>
    <property type="match status" value="1"/>
</dbReference>
<dbReference type="InterPro" id="IPR054691">
    <property type="entry name" value="LeuA/HCS_post-cat"/>
</dbReference>
<evidence type="ECO:0000256" key="1">
    <source>
        <dbReference type="ARBA" id="ARBA00022679"/>
    </source>
</evidence>
<dbReference type="AlphaFoldDB" id="A0A4V2T439"/>
<dbReference type="RefSeq" id="WP_132847954.1">
    <property type="nucleotide sequence ID" value="NZ_CP058648.1"/>
</dbReference>
<comment type="caution">
    <text evidence="4">The sequence shown here is derived from an EMBL/GenBank/DDBJ whole genome shotgun (WGS) entry which is preliminary data.</text>
</comment>
<dbReference type="InterPro" id="IPR013785">
    <property type="entry name" value="Aldolase_TIM"/>
</dbReference>
<keyword evidence="1 2" id="KW-0808">Transferase</keyword>
<dbReference type="Gene3D" id="1.10.238.260">
    <property type="match status" value="1"/>
</dbReference>
<dbReference type="InterPro" id="IPR002034">
    <property type="entry name" value="AIPM/Hcit_synth_CS"/>
</dbReference>
<dbReference type="PANTHER" id="PTHR42880:SF1">
    <property type="entry name" value="ISOPROPYLMALATE_HOMOCITRATE_CITRAMALATE SYNTHASE FAMILY PROTEIN"/>
    <property type="match status" value="1"/>
</dbReference>